<name>A0AAD6UX28_9AGAR</name>
<feature type="compositionally biased region" description="Low complexity" evidence="1">
    <location>
        <begin position="76"/>
        <end position="105"/>
    </location>
</feature>
<dbReference type="Proteomes" id="UP001219525">
    <property type="component" value="Unassembled WGS sequence"/>
</dbReference>
<organism evidence="2 3">
    <name type="scientific">Mycena pura</name>
    <dbReference type="NCBI Taxonomy" id="153505"/>
    <lineage>
        <taxon>Eukaryota</taxon>
        <taxon>Fungi</taxon>
        <taxon>Dikarya</taxon>
        <taxon>Basidiomycota</taxon>
        <taxon>Agaricomycotina</taxon>
        <taxon>Agaricomycetes</taxon>
        <taxon>Agaricomycetidae</taxon>
        <taxon>Agaricales</taxon>
        <taxon>Marasmiineae</taxon>
        <taxon>Mycenaceae</taxon>
        <taxon>Mycena</taxon>
    </lineage>
</organism>
<sequence length="838" mass="94404">FPPPLVALGYYTAENAINWLDIDKFMGWLSRSIQSTAVAMPSTPIHAAVSVPPAPLISLQHSAPSVHSSPIPPSSPTHSGSHLKISGSQQTSRRSSSTPCTSRGPLGEEGDFAYLLDMQQDSREWLDKDGQPLSMVAIIKSEDQDAWGQGTGGSVRKPTKVAALDDALCQVASHICQGVYTCSEFDQSLMAGHERYEPDDEAMRELWEADRAVNVRDTSSSAIRAAAFYSEVHSDKKHCPFIRPDGTPCDGEPVHRPLRETNFDGKNGFIGCQHFAQGQKHRFVTINRDVDEALVRELFQNNGRFTSFVNVVSAKCARVLPPRQGGKGDRKCPYTHIDINGNVIQGNIIRRPCTTTIKIFAPIDRSDRRAIIYLSGPHNHPRPPSTKLSRKGKDTYQTAILSAGTTALTVLKCDNAGSTSKIFGGKVPASLDPALANPRIKRKLIYDMKTVDNPHGLGWEGVCFFEQKMRDTLPTEKRYIQYLISEDGVQLVLTMLPYLASRIHFCKASLHDNTYARLHGVWKEWEVVIWDDKFDARATIARAYSKHETYEVFAKMWPALFNTIERVTGVEVKFKFIHGEGLRTVLVDGNKAQANALGADLVARNKPHLSGIYERNPKKILKYCLRTCTIHIQRKFTDLAKVVPDEDMGRIRRCLFLKTNDDLEDFIQWCKNSKYKVVQDWIKDKDSITDWFWSSINEFLSEIPKEDWLLTPGDTNLNESAHPYTNQHTGTNLPLLVAIQTAYKLDLETEAKFKLMEKECVLVNHNNSKAKRDRKNASRRETHHRHALERNDARCELEEIDLALEQEAEARKASNIFTKELRERKKSIQAASGVKKTK</sequence>
<feature type="non-terminal residue" evidence="2">
    <location>
        <position position="1"/>
    </location>
</feature>
<dbReference type="AlphaFoldDB" id="A0AAD6UX28"/>
<keyword evidence="3" id="KW-1185">Reference proteome</keyword>
<evidence type="ECO:0000256" key="1">
    <source>
        <dbReference type="SAM" id="MobiDB-lite"/>
    </source>
</evidence>
<protein>
    <submittedName>
        <fullName evidence="2">Uncharacterized protein</fullName>
    </submittedName>
</protein>
<evidence type="ECO:0000313" key="3">
    <source>
        <dbReference type="Proteomes" id="UP001219525"/>
    </source>
</evidence>
<gene>
    <name evidence="2" type="ORF">GGX14DRAFT_322833</name>
</gene>
<accession>A0AAD6UX28</accession>
<reference evidence="2" key="1">
    <citation type="submission" date="2023-03" db="EMBL/GenBank/DDBJ databases">
        <title>Massive genome expansion in bonnet fungi (Mycena s.s.) driven by repeated elements and novel gene families across ecological guilds.</title>
        <authorList>
            <consortium name="Lawrence Berkeley National Laboratory"/>
            <person name="Harder C.B."/>
            <person name="Miyauchi S."/>
            <person name="Viragh M."/>
            <person name="Kuo A."/>
            <person name="Thoen E."/>
            <person name="Andreopoulos B."/>
            <person name="Lu D."/>
            <person name="Skrede I."/>
            <person name="Drula E."/>
            <person name="Henrissat B."/>
            <person name="Morin E."/>
            <person name="Kohler A."/>
            <person name="Barry K."/>
            <person name="LaButti K."/>
            <person name="Morin E."/>
            <person name="Salamov A."/>
            <person name="Lipzen A."/>
            <person name="Mereny Z."/>
            <person name="Hegedus B."/>
            <person name="Baldrian P."/>
            <person name="Stursova M."/>
            <person name="Weitz H."/>
            <person name="Taylor A."/>
            <person name="Grigoriev I.V."/>
            <person name="Nagy L.G."/>
            <person name="Martin F."/>
            <person name="Kauserud H."/>
        </authorList>
    </citation>
    <scope>NUCLEOTIDE SEQUENCE</scope>
    <source>
        <strain evidence="2">9144</strain>
    </source>
</reference>
<evidence type="ECO:0000313" key="2">
    <source>
        <dbReference type="EMBL" id="KAJ7194395.1"/>
    </source>
</evidence>
<feature type="non-terminal residue" evidence="2">
    <location>
        <position position="838"/>
    </location>
</feature>
<proteinExistence type="predicted"/>
<feature type="region of interest" description="Disordered" evidence="1">
    <location>
        <begin position="60"/>
        <end position="106"/>
    </location>
</feature>
<comment type="caution">
    <text evidence="2">The sequence shown here is derived from an EMBL/GenBank/DDBJ whole genome shotgun (WGS) entry which is preliminary data.</text>
</comment>
<dbReference type="EMBL" id="JARJCW010000098">
    <property type="protein sequence ID" value="KAJ7194395.1"/>
    <property type="molecule type" value="Genomic_DNA"/>
</dbReference>
<feature type="region of interest" description="Disordered" evidence="1">
    <location>
        <begin position="768"/>
        <end position="787"/>
    </location>
</feature>